<dbReference type="Gene3D" id="1.10.300.10">
    <property type="entry name" value="Adenylosuccinate Synthetase, subunit A, domain 2"/>
    <property type="match status" value="1"/>
</dbReference>
<dbReference type="PROSITE" id="PS01266">
    <property type="entry name" value="ADENYLOSUCCIN_SYN_1"/>
    <property type="match status" value="1"/>
</dbReference>
<keyword evidence="8" id="KW-0963">Cytoplasm</keyword>
<dbReference type="CDD" id="cd03108">
    <property type="entry name" value="AdSS"/>
    <property type="match status" value="1"/>
</dbReference>
<evidence type="ECO:0000256" key="3">
    <source>
        <dbReference type="ARBA" id="ARBA00022723"/>
    </source>
</evidence>
<feature type="binding site" evidence="8">
    <location>
        <begin position="12"/>
        <end position="18"/>
    </location>
    <ligand>
        <name>GTP</name>
        <dbReference type="ChEBI" id="CHEBI:37565"/>
    </ligand>
</feature>
<dbReference type="GO" id="GO:0004019">
    <property type="term" value="F:adenylosuccinate synthase activity"/>
    <property type="evidence" value="ECO:0007669"/>
    <property type="project" value="UniProtKB-UniRule"/>
</dbReference>
<feature type="active site" evidence="9">
    <location>
        <position position="138"/>
    </location>
</feature>
<dbReference type="GO" id="GO:0046040">
    <property type="term" value="P:IMP metabolic process"/>
    <property type="evidence" value="ECO:0007669"/>
    <property type="project" value="TreeGrafter"/>
</dbReference>
<feature type="binding site" description="in other chain" evidence="8">
    <location>
        <begin position="13"/>
        <end position="16"/>
    </location>
    <ligand>
        <name>IMP</name>
        <dbReference type="ChEBI" id="CHEBI:58053"/>
        <note>ligand shared between dimeric partners</note>
    </ligand>
</feature>
<comment type="cofactor">
    <cofactor evidence="8">
        <name>Mg(2+)</name>
        <dbReference type="ChEBI" id="CHEBI:18420"/>
    </cofactor>
    <text evidence="8">Binds 1 Mg(2+) ion per subunit.</text>
</comment>
<keyword evidence="12" id="KW-1185">Reference proteome</keyword>
<feature type="binding site" description="in other chain" evidence="8">
    <location>
        <position position="222"/>
    </location>
    <ligand>
        <name>IMP</name>
        <dbReference type="ChEBI" id="CHEBI:58053"/>
        <note>ligand shared between dimeric partners</note>
    </ligand>
</feature>
<keyword evidence="3 8" id="KW-0479">Metal-binding</keyword>
<evidence type="ECO:0000256" key="1">
    <source>
        <dbReference type="ARBA" id="ARBA00011738"/>
    </source>
</evidence>
<keyword evidence="5 8" id="KW-0658">Purine biosynthesis</keyword>
<dbReference type="FunFam" id="1.10.300.10:FF:000001">
    <property type="entry name" value="Adenylosuccinate synthetase"/>
    <property type="match status" value="1"/>
</dbReference>
<dbReference type="AlphaFoldDB" id="A0AAU9DS34"/>
<protein>
    <recommendedName>
        <fullName evidence="8 10">Adenylosuccinate synthetase</fullName>
        <shortName evidence="8">AMPSase</shortName>
        <shortName evidence="8">AdSS</shortName>
        <ecNumber evidence="8 10">6.3.4.4</ecNumber>
    </recommendedName>
    <alternativeName>
        <fullName evidence="8">IMP--aspartate ligase</fullName>
    </alternativeName>
</protein>
<keyword evidence="6 8" id="KW-0460">Magnesium</keyword>
<dbReference type="KEGG" id="xap:XA3_12450"/>
<evidence type="ECO:0000256" key="8">
    <source>
        <dbReference type="HAMAP-Rule" id="MF_00011"/>
    </source>
</evidence>
<feature type="binding site" evidence="8">
    <location>
        <begin position="297"/>
        <end position="303"/>
    </location>
    <ligand>
        <name>substrate</name>
    </ligand>
</feature>
<dbReference type="InterPro" id="IPR033128">
    <property type="entry name" value="Adenylosuccin_syn_Lys_AS"/>
</dbReference>
<proteinExistence type="inferred from homology"/>
<feature type="binding site" description="in other chain" evidence="8">
    <location>
        <position position="301"/>
    </location>
    <ligand>
        <name>IMP</name>
        <dbReference type="ChEBI" id="CHEBI:58053"/>
        <note>ligand shared between dimeric partners</note>
    </ligand>
</feature>
<feature type="binding site" evidence="8">
    <location>
        <begin position="40"/>
        <end position="42"/>
    </location>
    <ligand>
        <name>GTP</name>
        <dbReference type="ChEBI" id="CHEBI:37565"/>
    </ligand>
</feature>
<evidence type="ECO:0000256" key="10">
    <source>
        <dbReference type="RuleBase" id="RU000520"/>
    </source>
</evidence>
<feature type="binding site" description="in other chain" evidence="8">
    <location>
        <position position="237"/>
    </location>
    <ligand>
        <name>IMP</name>
        <dbReference type="ChEBI" id="CHEBI:58053"/>
        <note>ligand shared between dimeric partners</note>
    </ligand>
</feature>
<dbReference type="HAMAP" id="MF_00011">
    <property type="entry name" value="Adenylosucc_synth"/>
    <property type="match status" value="1"/>
</dbReference>
<dbReference type="NCBIfam" id="NF002223">
    <property type="entry name" value="PRK01117.1"/>
    <property type="match status" value="1"/>
</dbReference>
<reference evidence="11 12" key="1">
    <citation type="journal article" date="2023" name="Microbiol. Spectr.">
        <title>Symbiosis of Carpenter Bees with Uncharacterized Lactic Acid Bacteria Showing NAD Auxotrophy.</title>
        <authorList>
            <person name="Kawasaki S."/>
            <person name="Ozawa K."/>
            <person name="Mori T."/>
            <person name="Yamamoto A."/>
            <person name="Ito M."/>
            <person name="Ohkuma M."/>
            <person name="Sakamoto M."/>
            <person name="Matsutani M."/>
        </authorList>
    </citation>
    <scope>NUCLEOTIDE SEQUENCE [LARGE SCALE GENOMIC DNA]</scope>
    <source>
        <strain evidence="11 12">XA3</strain>
    </source>
</reference>
<dbReference type="FunFam" id="3.90.170.10:FF:000001">
    <property type="entry name" value="Adenylosuccinate synthetase"/>
    <property type="match status" value="1"/>
</dbReference>
<dbReference type="Proteomes" id="UP001321861">
    <property type="component" value="Chromosome"/>
</dbReference>
<feature type="binding site" evidence="8">
    <location>
        <position position="141"/>
    </location>
    <ligand>
        <name>IMP</name>
        <dbReference type="ChEBI" id="CHEBI:58053"/>
        <note>ligand shared between dimeric partners</note>
    </ligand>
</feature>
<feature type="active site" description="Proton donor" evidence="8">
    <location>
        <position position="41"/>
    </location>
</feature>
<dbReference type="InterPro" id="IPR042109">
    <property type="entry name" value="Adenylosuccinate_synth_dom1"/>
</dbReference>
<keyword evidence="7 8" id="KW-0342">GTP-binding</keyword>
<organism evidence="11 12">
    <name type="scientific">Xylocopilactobacillus apicola</name>
    <dbReference type="NCBI Taxonomy" id="2932184"/>
    <lineage>
        <taxon>Bacteria</taxon>
        <taxon>Bacillati</taxon>
        <taxon>Bacillota</taxon>
        <taxon>Bacilli</taxon>
        <taxon>Lactobacillales</taxon>
        <taxon>Lactobacillaceae</taxon>
        <taxon>Xylocopilactobacillus</taxon>
    </lineage>
</organism>
<dbReference type="InterPro" id="IPR027417">
    <property type="entry name" value="P-loop_NTPase"/>
</dbReference>
<feature type="binding site" evidence="8">
    <location>
        <position position="303"/>
    </location>
    <ligand>
        <name>GTP</name>
        <dbReference type="ChEBI" id="CHEBI:37565"/>
    </ligand>
</feature>
<dbReference type="EC" id="6.3.4.4" evidence="8 10"/>
<evidence type="ECO:0000313" key="11">
    <source>
        <dbReference type="EMBL" id="BDR58804.1"/>
    </source>
</evidence>
<comment type="subcellular location">
    <subcellularLocation>
        <location evidence="8">Cytoplasm</location>
    </subcellularLocation>
</comment>
<dbReference type="InterPro" id="IPR042111">
    <property type="entry name" value="Adenylosuccinate_synth_dom3"/>
</dbReference>
<dbReference type="PANTHER" id="PTHR11846:SF0">
    <property type="entry name" value="ADENYLOSUCCINATE SYNTHETASE"/>
    <property type="match status" value="1"/>
</dbReference>
<dbReference type="Pfam" id="PF00709">
    <property type="entry name" value="Adenylsucc_synt"/>
    <property type="match status" value="1"/>
</dbReference>
<dbReference type="NCBIfam" id="TIGR00184">
    <property type="entry name" value="purA"/>
    <property type="match status" value="1"/>
</dbReference>
<dbReference type="EMBL" id="AP026802">
    <property type="protein sequence ID" value="BDR58804.1"/>
    <property type="molecule type" value="Genomic_DNA"/>
</dbReference>
<evidence type="ECO:0000256" key="7">
    <source>
        <dbReference type="ARBA" id="ARBA00023134"/>
    </source>
</evidence>
<evidence type="ECO:0000256" key="4">
    <source>
        <dbReference type="ARBA" id="ARBA00022741"/>
    </source>
</evidence>
<sequence length="429" mass="47733">MSSIAVVGSQWGDEGKGKITDFLSYDADVVARYQGGDNAGHTIVFEGDTYKLRLIPSGIFYSKKTSVIGNGVVLNPKSLVNELKYLHERGVSTDNLKISNRAHVILPYHILLDQLQEAAKENKIGTTNKGIGPAYMDKAERVGIRVADLLESDTFEGKLRQNLAEKNRLFTKMYDHEPLNFDDIFEEYYEYGQTLKTYVTDTSVVINDALDQNKHVLFEGAQGVMLDIDHGTYPFVTSSNPVAGGVTTGNGVGPSRINEVIGVCKAYTSRVGEGPFPTELNNEVGDFIREAGHEYGTVTKRPRRIGWFDSVVMRHAKRVSGITALSLNCLDVLTGLKTLKIATAYELNGETIYHYPASFKEIEHSHPIYEEFPGWDEDITEVKKFSDLPINAQNYVKRLIELVGVKLATFSVGPDREQTNVLIDPWNKA</sequence>
<feature type="binding site" evidence="8">
    <location>
        <begin position="411"/>
        <end position="413"/>
    </location>
    <ligand>
        <name>GTP</name>
        <dbReference type="ChEBI" id="CHEBI:37565"/>
    </ligand>
</feature>
<gene>
    <name evidence="8 11" type="primary">purA</name>
    <name evidence="11" type="ORF">XA3_12450</name>
</gene>
<dbReference type="RefSeq" id="WP_317634634.1">
    <property type="nucleotide sequence ID" value="NZ_AP026802.1"/>
</dbReference>
<comment type="catalytic activity">
    <reaction evidence="8 10">
        <text>IMP + L-aspartate + GTP = N(6)-(1,2-dicarboxyethyl)-AMP + GDP + phosphate + 2 H(+)</text>
        <dbReference type="Rhea" id="RHEA:15753"/>
        <dbReference type="ChEBI" id="CHEBI:15378"/>
        <dbReference type="ChEBI" id="CHEBI:29991"/>
        <dbReference type="ChEBI" id="CHEBI:37565"/>
        <dbReference type="ChEBI" id="CHEBI:43474"/>
        <dbReference type="ChEBI" id="CHEBI:57567"/>
        <dbReference type="ChEBI" id="CHEBI:58053"/>
        <dbReference type="ChEBI" id="CHEBI:58189"/>
        <dbReference type="EC" id="6.3.4.4"/>
    </reaction>
</comment>
<dbReference type="PROSITE" id="PS00513">
    <property type="entry name" value="ADENYLOSUCCIN_SYN_2"/>
    <property type="match status" value="1"/>
</dbReference>
<keyword evidence="2 8" id="KW-0436">Ligase</keyword>
<dbReference type="GO" id="GO:0005525">
    <property type="term" value="F:GTP binding"/>
    <property type="evidence" value="ECO:0007669"/>
    <property type="project" value="UniProtKB-UniRule"/>
</dbReference>
<dbReference type="InterPro" id="IPR001114">
    <property type="entry name" value="Adenylosuccinate_synthetase"/>
</dbReference>
<dbReference type="SMART" id="SM00788">
    <property type="entry name" value="Adenylsucc_synt"/>
    <property type="match status" value="1"/>
</dbReference>
<comment type="function">
    <text evidence="8">Plays an important role in the de novo pathway of purine nucleotide biosynthesis. Catalyzes the first committed step in the biosynthesis of AMP from IMP.</text>
</comment>
<evidence type="ECO:0000256" key="9">
    <source>
        <dbReference type="PROSITE-ProRule" id="PRU10134"/>
    </source>
</evidence>
<comment type="subunit">
    <text evidence="1 8">Homodimer.</text>
</comment>
<feature type="binding site" description="in other chain" evidence="8">
    <location>
        <begin position="38"/>
        <end position="41"/>
    </location>
    <ligand>
        <name>IMP</name>
        <dbReference type="ChEBI" id="CHEBI:58053"/>
        <note>ligand shared between dimeric partners</note>
    </ligand>
</feature>
<evidence type="ECO:0000313" key="12">
    <source>
        <dbReference type="Proteomes" id="UP001321861"/>
    </source>
</evidence>
<dbReference type="GO" id="GO:0044208">
    <property type="term" value="P:'de novo' AMP biosynthetic process"/>
    <property type="evidence" value="ECO:0007669"/>
    <property type="project" value="UniProtKB-UniRule"/>
</dbReference>
<dbReference type="GO" id="GO:0000287">
    <property type="term" value="F:magnesium ion binding"/>
    <property type="evidence" value="ECO:0007669"/>
    <property type="project" value="UniProtKB-UniRule"/>
</dbReference>
<feature type="binding site" evidence="8">
    <location>
        <position position="40"/>
    </location>
    <ligand>
        <name>Mg(2+)</name>
        <dbReference type="ChEBI" id="CHEBI:18420"/>
    </ligand>
</feature>
<comment type="similarity">
    <text evidence="8 10">Belongs to the adenylosuccinate synthetase family.</text>
</comment>
<feature type="binding site" evidence="8">
    <location>
        <begin position="329"/>
        <end position="331"/>
    </location>
    <ligand>
        <name>GTP</name>
        <dbReference type="ChEBI" id="CHEBI:37565"/>
    </ligand>
</feature>
<dbReference type="PANTHER" id="PTHR11846">
    <property type="entry name" value="ADENYLOSUCCINATE SYNTHETASE"/>
    <property type="match status" value="1"/>
</dbReference>
<dbReference type="GO" id="GO:0005737">
    <property type="term" value="C:cytoplasm"/>
    <property type="evidence" value="ECO:0007669"/>
    <property type="project" value="UniProtKB-SubCell"/>
</dbReference>
<keyword evidence="4 8" id="KW-0547">Nucleotide-binding</keyword>
<accession>A0AAU9DS34</accession>
<feature type="binding site" description="in other chain" evidence="8">
    <location>
        <position position="127"/>
    </location>
    <ligand>
        <name>IMP</name>
        <dbReference type="ChEBI" id="CHEBI:58053"/>
        <note>ligand shared between dimeric partners</note>
    </ligand>
</feature>
<comment type="pathway">
    <text evidence="8 10">Purine metabolism; AMP biosynthesis via de novo pathway; AMP from IMP: step 1/2.</text>
</comment>
<name>A0AAU9DS34_9LACO</name>
<dbReference type="InterPro" id="IPR042110">
    <property type="entry name" value="Adenylosuccinate_synth_dom2"/>
</dbReference>
<dbReference type="Gene3D" id="3.40.440.10">
    <property type="entry name" value="Adenylosuccinate Synthetase, subunit A, domain 1"/>
    <property type="match status" value="1"/>
</dbReference>
<evidence type="ECO:0000256" key="6">
    <source>
        <dbReference type="ARBA" id="ARBA00022842"/>
    </source>
</evidence>
<dbReference type="SUPFAM" id="SSF52540">
    <property type="entry name" value="P-loop containing nucleoside triphosphate hydrolases"/>
    <property type="match status" value="1"/>
</dbReference>
<feature type="binding site" evidence="8">
    <location>
        <position position="13"/>
    </location>
    <ligand>
        <name>Mg(2+)</name>
        <dbReference type="ChEBI" id="CHEBI:18420"/>
    </ligand>
</feature>
<evidence type="ECO:0000256" key="2">
    <source>
        <dbReference type="ARBA" id="ARBA00022598"/>
    </source>
</evidence>
<evidence type="ECO:0000256" key="5">
    <source>
        <dbReference type="ARBA" id="ARBA00022755"/>
    </source>
</evidence>
<dbReference type="InterPro" id="IPR018220">
    <property type="entry name" value="Adenylosuccin_syn_GTP-bd"/>
</dbReference>
<feature type="active site" description="Proton acceptor" evidence="8">
    <location>
        <position position="13"/>
    </location>
</feature>
<dbReference type="Gene3D" id="3.90.170.10">
    <property type="entry name" value="Adenylosuccinate Synthetase, subunit A, domain 3"/>
    <property type="match status" value="1"/>
</dbReference>